<dbReference type="EMBL" id="JBEDUW010000002">
    <property type="protein sequence ID" value="KAK9941994.1"/>
    <property type="molecule type" value="Genomic_DNA"/>
</dbReference>
<comment type="caution">
    <text evidence="5">The sequence shown here is derived from an EMBL/GenBank/DDBJ whole genome shotgun (WGS) entry which is preliminary data.</text>
</comment>
<proteinExistence type="inferred from homology"/>
<dbReference type="GO" id="GO:0016616">
    <property type="term" value="F:oxidoreductase activity, acting on the CH-OH group of donors, NAD or NADP as acceptor"/>
    <property type="evidence" value="ECO:0007669"/>
    <property type="project" value="InterPro"/>
</dbReference>
<gene>
    <name evidence="5" type="ORF">M0R45_007684</name>
</gene>
<accession>A0AAW1XZD3</accession>
<dbReference type="PANTHER" id="PTHR42683">
    <property type="entry name" value="ALDEHYDE REDUCTASE"/>
    <property type="match status" value="1"/>
</dbReference>
<reference evidence="5 6" key="1">
    <citation type="journal article" date="2023" name="G3 (Bethesda)">
        <title>A chromosome-length genome assembly and annotation of blackberry (Rubus argutus, cv. 'Hillquist').</title>
        <authorList>
            <person name="Bruna T."/>
            <person name="Aryal R."/>
            <person name="Dudchenko O."/>
            <person name="Sargent D.J."/>
            <person name="Mead D."/>
            <person name="Buti M."/>
            <person name="Cavallini A."/>
            <person name="Hytonen T."/>
            <person name="Andres J."/>
            <person name="Pham M."/>
            <person name="Weisz D."/>
            <person name="Mascagni F."/>
            <person name="Usai G."/>
            <person name="Natali L."/>
            <person name="Bassil N."/>
            <person name="Fernandez G.E."/>
            <person name="Lomsadze A."/>
            <person name="Armour M."/>
            <person name="Olukolu B."/>
            <person name="Poorten T."/>
            <person name="Britton C."/>
            <person name="Davik J."/>
            <person name="Ashrafi H."/>
            <person name="Aiden E.L."/>
            <person name="Borodovsky M."/>
            <person name="Worthington M."/>
        </authorList>
    </citation>
    <scope>NUCLEOTIDE SEQUENCE [LARGE SCALE GENOMIC DNA]</scope>
    <source>
        <strain evidence="5">PI 553951</strain>
    </source>
</reference>
<evidence type="ECO:0000256" key="1">
    <source>
        <dbReference type="ARBA" id="ARBA00008072"/>
    </source>
</evidence>
<organism evidence="5 6">
    <name type="scientific">Rubus argutus</name>
    <name type="common">Southern blackberry</name>
    <dbReference type="NCBI Taxonomy" id="59490"/>
    <lineage>
        <taxon>Eukaryota</taxon>
        <taxon>Viridiplantae</taxon>
        <taxon>Streptophyta</taxon>
        <taxon>Embryophyta</taxon>
        <taxon>Tracheophyta</taxon>
        <taxon>Spermatophyta</taxon>
        <taxon>Magnoliopsida</taxon>
        <taxon>eudicotyledons</taxon>
        <taxon>Gunneridae</taxon>
        <taxon>Pentapetalae</taxon>
        <taxon>rosids</taxon>
        <taxon>fabids</taxon>
        <taxon>Rosales</taxon>
        <taxon>Rosaceae</taxon>
        <taxon>Rosoideae</taxon>
        <taxon>Rosoideae incertae sedis</taxon>
        <taxon>Rubus</taxon>
    </lineage>
</organism>
<evidence type="ECO:0000313" key="6">
    <source>
        <dbReference type="Proteomes" id="UP001457282"/>
    </source>
</evidence>
<dbReference type="AlphaFoldDB" id="A0AAW1XZD3"/>
<evidence type="ECO:0000256" key="2">
    <source>
        <dbReference type="ARBA" id="ARBA00022723"/>
    </source>
</evidence>
<dbReference type="SUPFAM" id="SSF50129">
    <property type="entry name" value="GroES-like"/>
    <property type="match status" value="1"/>
</dbReference>
<keyword evidence="4" id="KW-0560">Oxidoreductase</keyword>
<keyword evidence="3" id="KW-0862">Zinc</keyword>
<comment type="similarity">
    <text evidence="1">Belongs to the zinc-containing alcohol dehydrogenase family.</text>
</comment>
<dbReference type="InterPro" id="IPR047109">
    <property type="entry name" value="CAD-like"/>
</dbReference>
<sequence length="126" mass="13950">MQRLPSSSTDELVILERPEGKWVVLKRRRTTVGWAARDSSGILSPYTYTLRSTGPEDVYIKVMNCGICHSDLHQIKNELGQSNYPMVCRPTQGGFAKSLVADQKFVVKIPEGMAPEQVAPLLCAGE</sequence>
<dbReference type="GO" id="GO:0046872">
    <property type="term" value="F:metal ion binding"/>
    <property type="evidence" value="ECO:0007669"/>
    <property type="project" value="UniProtKB-KW"/>
</dbReference>
<evidence type="ECO:0000256" key="3">
    <source>
        <dbReference type="ARBA" id="ARBA00022833"/>
    </source>
</evidence>
<evidence type="ECO:0000256" key="4">
    <source>
        <dbReference type="ARBA" id="ARBA00023002"/>
    </source>
</evidence>
<dbReference type="InterPro" id="IPR011032">
    <property type="entry name" value="GroES-like_sf"/>
</dbReference>
<dbReference type="Proteomes" id="UP001457282">
    <property type="component" value="Unassembled WGS sequence"/>
</dbReference>
<keyword evidence="6" id="KW-1185">Reference proteome</keyword>
<name>A0AAW1XZD3_RUBAR</name>
<evidence type="ECO:0000313" key="5">
    <source>
        <dbReference type="EMBL" id="KAK9941994.1"/>
    </source>
</evidence>
<evidence type="ECO:0008006" key="7">
    <source>
        <dbReference type="Google" id="ProtNLM"/>
    </source>
</evidence>
<keyword evidence="2" id="KW-0479">Metal-binding</keyword>
<protein>
    <recommendedName>
        <fullName evidence="7">Cinnamyl alcohol dehydrogenase</fullName>
    </recommendedName>
</protein>
<dbReference type="Gene3D" id="3.90.180.10">
    <property type="entry name" value="Medium-chain alcohol dehydrogenases, catalytic domain"/>
    <property type="match status" value="2"/>
</dbReference>